<proteinExistence type="predicted"/>
<sequence>MSGLSNPEIQQLKLERIANCVDYSANVLYLFDSCVTFPREVDAIWGRRWTIMTWLYASTRYSAVLKGIMIFVLAKSLSLEKWVSRN</sequence>
<name>A0ACB8TY43_9APHY</name>
<comment type="caution">
    <text evidence="1">The sequence shown here is derived from an EMBL/GenBank/DDBJ whole genome shotgun (WGS) entry which is preliminary data.</text>
</comment>
<evidence type="ECO:0000313" key="2">
    <source>
        <dbReference type="Proteomes" id="UP001055072"/>
    </source>
</evidence>
<protein>
    <submittedName>
        <fullName evidence="1">Uncharacterized protein</fullName>
    </submittedName>
</protein>
<dbReference type="EMBL" id="MU274921">
    <property type="protein sequence ID" value="KAI0086789.1"/>
    <property type="molecule type" value="Genomic_DNA"/>
</dbReference>
<accession>A0ACB8TY43</accession>
<keyword evidence="2" id="KW-1185">Reference proteome</keyword>
<evidence type="ECO:0000313" key="1">
    <source>
        <dbReference type="EMBL" id="KAI0086789.1"/>
    </source>
</evidence>
<reference evidence="1" key="1">
    <citation type="journal article" date="2021" name="Environ. Microbiol.">
        <title>Gene family expansions and transcriptome signatures uncover fungal adaptations to wood decay.</title>
        <authorList>
            <person name="Hage H."/>
            <person name="Miyauchi S."/>
            <person name="Viragh M."/>
            <person name="Drula E."/>
            <person name="Min B."/>
            <person name="Chaduli D."/>
            <person name="Navarro D."/>
            <person name="Favel A."/>
            <person name="Norest M."/>
            <person name="Lesage-Meessen L."/>
            <person name="Balint B."/>
            <person name="Merenyi Z."/>
            <person name="de Eugenio L."/>
            <person name="Morin E."/>
            <person name="Martinez A.T."/>
            <person name="Baldrian P."/>
            <person name="Stursova M."/>
            <person name="Martinez M.J."/>
            <person name="Novotny C."/>
            <person name="Magnuson J.K."/>
            <person name="Spatafora J.W."/>
            <person name="Maurice S."/>
            <person name="Pangilinan J."/>
            <person name="Andreopoulos W."/>
            <person name="LaButti K."/>
            <person name="Hundley H."/>
            <person name="Na H."/>
            <person name="Kuo A."/>
            <person name="Barry K."/>
            <person name="Lipzen A."/>
            <person name="Henrissat B."/>
            <person name="Riley R."/>
            <person name="Ahrendt S."/>
            <person name="Nagy L.G."/>
            <person name="Grigoriev I.V."/>
            <person name="Martin F."/>
            <person name="Rosso M.N."/>
        </authorList>
    </citation>
    <scope>NUCLEOTIDE SEQUENCE</scope>
    <source>
        <strain evidence="1">CBS 384.51</strain>
    </source>
</reference>
<organism evidence="1 2">
    <name type="scientific">Irpex rosettiformis</name>
    <dbReference type="NCBI Taxonomy" id="378272"/>
    <lineage>
        <taxon>Eukaryota</taxon>
        <taxon>Fungi</taxon>
        <taxon>Dikarya</taxon>
        <taxon>Basidiomycota</taxon>
        <taxon>Agaricomycotina</taxon>
        <taxon>Agaricomycetes</taxon>
        <taxon>Polyporales</taxon>
        <taxon>Irpicaceae</taxon>
        <taxon>Irpex</taxon>
    </lineage>
</organism>
<gene>
    <name evidence="1" type="ORF">BDY19DRAFT_329150</name>
</gene>
<dbReference type="Proteomes" id="UP001055072">
    <property type="component" value="Unassembled WGS sequence"/>
</dbReference>